<evidence type="ECO:0000256" key="2">
    <source>
        <dbReference type="ARBA" id="ARBA00005658"/>
    </source>
</evidence>
<dbReference type="NCBIfam" id="TIGR00842">
    <property type="entry name" value="bcct"/>
    <property type="match status" value="1"/>
</dbReference>
<feature type="transmembrane region" description="Helical" evidence="8">
    <location>
        <begin position="449"/>
        <end position="468"/>
    </location>
</feature>
<evidence type="ECO:0000256" key="7">
    <source>
        <dbReference type="ARBA" id="ARBA00023136"/>
    </source>
</evidence>
<dbReference type="GO" id="GO:0005886">
    <property type="term" value="C:plasma membrane"/>
    <property type="evidence" value="ECO:0007669"/>
    <property type="project" value="UniProtKB-SubCell"/>
</dbReference>
<organism evidence="9 10">
    <name type="scientific">SAR92 clade bacterium</name>
    <dbReference type="NCBI Taxonomy" id="2315479"/>
    <lineage>
        <taxon>Bacteria</taxon>
        <taxon>Pseudomonadati</taxon>
        <taxon>Pseudomonadota</taxon>
        <taxon>Gammaproteobacteria</taxon>
        <taxon>Cellvibrionales</taxon>
        <taxon>Porticoccaceae</taxon>
        <taxon>SAR92 clade</taxon>
    </lineage>
</organism>
<evidence type="ECO:0000256" key="5">
    <source>
        <dbReference type="ARBA" id="ARBA00022692"/>
    </source>
</evidence>
<evidence type="ECO:0000256" key="4">
    <source>
        <dbReference type="ARBA" id="ARBA00022475"/>
    </source>
</evidence>
<feature type="transmembrane region" description="Helical" evidence="8">
    <location>
        <begin position="139"/>
        <end position="162"/>
    </location>
</feature>
<feature type="transmembrane region" description="Helical" evidence="8">
    <location>
        <begin position="317"/>
        <end position="334"/>
    </location>
</feature>
<comment type="similarity">
    <text evidence="2">Belongs to the BCCT transporter (TC 2.A.15) family.</text>
</comment>
<evidence type="ECO:0000256" key="8">
    <source>
        <dbReference type="SAM" id="Phobius"/>
    </source>
</evidence>
<feature type="transmembrane region" description="Helical" evidence="8">
    <location>
        <begin position="346"/>
        <end position="371"/>
    </location>
</feature>
<dbReference type="PANTHER" id="PTHR30047:SF7">
    <property type="entry name" value="HIGH-AFFINITY CHOLINE TRANSPORT PROTEIN"/>
    <property type="match status" value="1"/>
</dbReference>
<keyword evidence="4" id="KW-1003">Cell membrane</keyword>
<feature type="transmembrane region" description="Helical" evidence="8">
    <location>
        <begin position="50"/>
        <end position="69"/>
    </location>
</feature>
<evidence type="ECO:0000313" key="10">
    <source>
        <dbReference type="Proteomes" id="UP000315889"/>
    </source>
</evidence>
<feature type="transmembrane region" description="Helical" evidence="8">
    <location>
        <begin position="190"/>
        <end position="209"/>
    </location>
</feature>
<evidence type="ECO:0000256" key="1">
    <source>
        <dbReference type="ARBA" id="ARBA00004651"/>
    </source>
</evidence>
<protein>
    <submittedName>
        <fullName evidence="9">BCCT family transporter</fullName>
    </submittedName>
</protein>
<comment type="caution">
    <text evidence="9">The sequence shown here is derived from an EMBL/GenBank/DDBJ whole genome shotgun (WGS) entry which is preliminary data.</text>
</comment>
<evidence type="ECO:0000313" key="9">
    <source>
        <dbReference type="EMBL" id="RZO19527.1"/>
    </source>
</evidence>
<keyword evidence="6 8" id="KW-1133">Transmembrane helix</keyword>
<feature type="transmembrane region" description="Helical" evidence="8">
    <location>
        <begin position="405"/>
        <end position="429"/>
    </location>
</feature>
<reference evidence="9 10" key="1">
    <citation type="submission" date="2019-02" db="EMBL/GenBank/DDBJ databases">
        <title>Prokaryotic population dynamics and viral predation in marine succession experiment using metagenomics: the confinement effect.</title>
        <authorList>
            <person name="Haro-Moreno J.M."/>
            <person name="Rodriguez-Valera F."/>
            <person name="Lopez-Perez M."/>
        </authorList>
    </citation>
    <scope>NUCLEOTIDE SEQUENCE [LARGE SCALE GENOMIC DNA]</scope>
    <source>
        <strain evidence="9">MED-G170</strain>
    </source>
</reference>
<dbReference type="AlphaFoldDB" id="A0A520ME77"/>
<keyword evidence="7 8" id="KW-0472">Membrane</keyword>
<feature type="transmembrane region" description="Helical" evidence="8">
    <location>
        <begin position="90"/>
        <end position="110"/>
    </location>
</feature>
<name>A0A520ME77_9GAMM</name>
<dbReference type="GO" id="GO:0022857">
    <property type="term" value="F:transmembrane transporter activity"/>
    <property type="evidence" value="ECO:0007669"/>
    <property type="project" value="InterPro"/>
</dbReference>
<dbReference type="PANTHER" id="PTHR30047">
    <property type="entry name" value="HIGH-AFFINITY CHOLINE TRANSPORT PROTEIN-RELATED"/>
    <property type="match status" value="1"/>
</dbReference>
<dbReference type="EMBL" id="SHBP01000010">
    <property type="protein sequence ID" value="RZO19527.1"/>
    <property type="molecule type" value="Genomic_DNA"/>
</dbReference>
<proteinExistence type="inferred from homology"/>
<accession>A0A520ME77</accession>
<feature type="transmembrane region" description="Helical" evidence="8">
    <location>
        <begin position="12"/>
        <end position="30"/>
    </location>
</feature>
<gene>
    <name evidence="9" type="ORF">EVB03_07350</name>
</gene>
<evidence type="ECO:0000256" key="6">
    <source>
        <dbReference type="ARBA" id="ARBA00022989"/>
    </source>
</evidence>
<comment type="subcellular location">
    <subcellularLocation>
        <location evidence="1">Cell membrane</location>
        <topology evidence="1">Multi-pass membrane protein</topology>
    </subcellularLocation>
</comment>
<feature type="transmembrane region" description="Helical" evidence="8">
    <location>
        <begin position="262"/>
        <end position="282"/>
    </location>
</feature>
<keyword evidence="5 8" id="KW-0812">Transmembrane</keyword>
<feature type="transmembrane region" description="Helical" evidence="8">
    <location>
        <begin position="474"/>
        <end position="494"/>
    </location>
</feature>
<feature type="transmembrane region" description="Helical" evidence="8">
    <location>
        <begin position="229"/>
        <end position="250"/>
    </location>
</feature>
<sequence>MSNSEPEVDWAVFIPAVIIVLVCAIPLMIFPESASQILADGRKIIMTNFLWLYLIVGIGAFLFCLWLVLGRYAHVKLGAPDESPEYSDMHWVAMMFTTAIGASVIAWGFAEPIFYLQTPPLGIEVGSTKSFEWAHMYPLLHWGIVPWSMYALPAVPIAYMLYVKRYPVLRISSACDGALPKRGRDQIKTIIDILIVLGIVGGVATSLGLGVPLLSAMLSTLFEVPDSMMIKMSVLSLWTLLFGASVYRGLKSGIKVLADINIVLAIFAIFFVLIAGPGVFIMDLTVNSIGLMFNNFISTATWTDPIENGSFPEDWTGFYWGWWLAYTGMVGLFFGRISRGRTIRQLVLGVICWGCLGTWLFLAVMGGYSLYLETTGTLAVKEILSTQGMSFVNALVIQSLPFGKFTLFIFTLLSIIFYATTIDSSAYVLSSISAKNLRSDAEPKRWNRLAWAVLLALITAGILQSGALDTVLSITVLSSVPLIPILLILSISLVRWLNQDFGEIVSPKEISLAVENVKSNS</sequence>
<dbReference type="Proteomes" id="UP000315889">
    <property type="component" value="Unassembled WGS sequence"/>
</dbReference>
<keyword evidence="3" id="KW-0813">Transport</keyword>
<dbReference type="InterPro" id="IPR000060">
    <property type="entry name" value="BCCT_transptr"/>
</dbReference>
<evidence type="ECO:0000256" key="3">
    <source>
        <dbReference type="ARBA" id="ARBA00022448"/>
    </source>
</evidence>
<dbReference type="Pfam" id="PF02028">
    <property type="entry name" value="BCCT"/>
    <property type="match status" value="1"/>
</dbReference>